<evidence type="ECO:0000313" key="2">
    <source>
        <dbReference type="Proteomes" id="UP000230233"/>
    </source>
</evidence>
<organism evidence="1 2">
    <name type="scientific">Caenorhabditis nigoni</name>
    <dbReference type="NCBI Taxonomy" id="1611254"/>
    <lineage>
        <taxon>Eukaryota</taxon>
        <taxon>Metazoa</taxon>
        <taxon>Ecdysozoa</taxon>
        <taxon>Nematoda</taxon>
        <taxon>Chromadorea</taxon>
        <taxon>Rhabditida</taxon>
        <taxon>Rhabditina</taxon>
        <taxon>Rhabditomorpha</taxon>
        <taxon>Rhabditoidea</taxon>
        <taxon>Rhabditidae</taxon>
        <taxon>Peloderinae</taxon>
        <taxon>Caenorhabditis</taxon>
    </lineage>
</organism>
<dbReference type="AlphaFoldDB" id="A0A2G5VMG2"/>
<proteinExistence type="predicted"/>
<gene>
    <name evidence="1" type="primary">Cnig_chr_I.g2857</name>
    <name evidence="1" type="ORF">B9Z55_002857</name>
</gene>
<keyword evidence="2" id="KW-1185">Reference proteome</keyword>
<comment type="caution">
    <text evidence="1">The sequence shown here is derived from an EMBL/GenBank/DDBJ whole genome shotgun (WGS) entry which is preliminary data.</text>
</comment>
<sequence length="70" mass="8152">MLELAASLGDVMDDIERIALHVKNIGKFEDQWRQMRQRNPEEDKIHSNYVEEFGDYMQTAKAGESRILAL</sequence>
<accession>A0A2G5VMG2</accession>
<reference evidence="2" key="1">
    <citation type="submission" date="2017-10" db="EMBL/GenBank/DDBJ databases">
        <title>Rapid genome shrinkage in a self-fertile nematode reveals novel sperm competition proteins.</title>
        <authorList>
            <person name="Yin D."/>
            <person name="Schwarz E.M."/>
            <person name="Thomas C.G."/>
            <person name="Felde R.L."/>
            <person name="Korf I.F."/>
            <person name="Cutter A.D."/>
            <person name="Schartner C.M."/>
            <person name="Ralston E.J."/>
            <person name="Meyer B.J."/>
            <person name="Haag E.S."/>
        </authorList>
    </citation>
    <scope>NUCLEOTIDE SEQUENCE [LARGE SCALE GENOMIC DNA]</scope>
    <source>
        <strain evidence="2">JU1422</strain>
    </source>
</reference>
<evidence type="ECO:0000313" key="1">
    <source>
        <dbReference type="EMBL" id="PIC52964.1"/>
    </source>
</evidence>
<name>A0A2G5VMG2_9PELO</name>
<protein>
    <submittedName>
        <fullName evidence="1">Uncharacterized protein</fullName>
    </submittedName>
</protein>
<dbReference type="EMBL" id="PDUG01000001">
    <property type="protein sequence ID" value="PIC52964.1"/>
    <property type="molecule type" value="Genomic_DNA"/>
</dbReference>
<dbReference type="Proteomes" id="UP000230233">
    <property type="component" value="Chromosome I"/>
</dbReference>